<evidence type="ECO:0000313" key="3">
    <source>
        <dbReference type="RefSeq" id="XP_026688619.1"/>
    </source>
</evidence>
<evidence type="ECO:0000256" key="1">
    <source>
        <dbReference type="SAM" id="MobiDB-lite"/>
    </source>
</evidence>
<accession>A0A3Q0JJR6</accession>
<dbReference type="SUPFAM" id="SSF52266">
    <property type="entry name" value="SGNH hydrolase"/>
    <property type="match status" value="1"/>
</dbReference>
<dbReference type="RefSeq" id="XP_026688619.1">
    <property type="nucleotide sequence ID" value="XM_026832818.1"/>
</dbReference>
<keyword evidence="2" id="KW-1185">Reference proteome</keyword>
<protein>
    <submittedName>
        <fullName evidence="3">Uncharacterized protein LOC108254145</fullName>
    </submittedName>
</protein>
<dbReference type="InterPro" id="IPR036514">
    <property type="entry name" value="SGNH_hydro_sf"/>
</dbReference>
<proteinExistence type="predicted"/>
<evidence type="ECO:0000313" key="2">
    <source>
        <dbReference type="Proteomes" id="UP000079169"/>
    </source>
</evidence>
<gene>
    <name evidence="3" type="primary">LOC108254145</name>
</gene>
<sequence length="510" mass="55573">MKPTKPSYLNIPKSTNVSNPPTYTDSKYSTRNRPRPSFVYRSLSSVPKTKSISAPKHTSTLVPTKPRESISFRPRTSISGTPVSSSTKAASLNSKLSATQASNSSLSLVYPTTSTPNPISSVLPGSSTSGIPTLSSNIAHSPSTSNHDAATHSLINKLQCERNALIDKVMELTLQLERERRQPPASVTHTPPTAPAVSSRPVGTCSMKIAIFSDSMCRGVADIMRSLLPQVKITSDIKPGAVFAQVVASIPSQCQNFGPDDFIFIHAGTNDFDDSLQPNSTKRFSLTSPLVDLANKTNVVLCSVPFRFDSKAQLSTNISESNNFFKHKCTESDFKFFDTNQFLSRSLYTKEGIHYNQRGKRILASKLIKYIYNCNHKLSYLNSYLPTSSHCYNVTSLPTNRLPISRHASKFCDKAIQTSDIILSIVPNDKVQSKPCEPHVSSLTNCIPTVPTDDNDSTFGSFFDDTVSNASIINLSAVSVNLLSPPSHIPVVTSSHRPSNFSTGDRTLGT</sequence>
<dbReference type="AlphaFoldDB" id="A0A3Q0JJR6"/>
<dbReference type="Gene3D" id="3.40.50.1110">
    <property type="entry name" value="SGNH hydrolase"/>
    <property type="match status" value="1"/>
</dbReference>
<name>A0A3Q0JJR6_DIACI</name>
<feature type="region of interest" description="Disordered" evidence="1">
    <location>
        <begin position="180"/>
        <end position="199"/>
    </location>
</feature>
<organism evidence="2 3">
    <name type="scientific">Diaphorina citri</name>
    <name type="common">Asian citrus psyllid</name>
    <dbReference type="NCBI Taxonomy" id="121845"/>
    <lineage>
        <taxon>Eukaryota</taxon>
        <taxon>Metazoa</taxon>
        <taxon>Ecdysozoa</taxon>
        <taxon>Arthropoda</taxon>
        <taxon>Hexapoda</taxon>
        <taxon>Insecta</taxon>
        <taxon>Pterygota</taxon>
        <taxon>Neoptera</taxon>
        <taxon>Paraneoptera</taxon>
        <taxon>Hemiptera</taxon>
        <taxon>Sternorrhyncha</taxon>
        <taxon>Psylloidea</taxon>
        <taxon>Psyllidae</taxon>
        <taxon>Diaphorininae</taxon>
        <taxon>Diaphorina</taxon>
    </lineage>
</organism>
<reference evidence="3" key="1">
    <citation type="submission" date="2025-08" db="UniProtKB">
        <authorList>
            <consortium name="RefSeq"/>
        </authorList>
    </citation>
    <scope>IDENTIFICATION</scope>
</reference>
<feature type="compositionally biased region" description="Polar residues" evidence="1">
    <location>
        <begin position="42"/>
        <end position="62"/>
    </location>
</feature>
<dbReference type="KEGG" id="dci:108254145"/>
<dbReference type="STRING" id="121845.A0A3Q0JJR6"/>
<dbReference type="Proteomes" id="UP000079169">
    <property type="component" value="Unplaced"/>
</dbReference>
<feature type="region of interest" description="Disordered" evidence="1">
    <location>
        <begin position="1"/>
        <end position="89"/>
    </location>
</feature>
<dbReference type="GeneID" id="108254145"/>
<feature type="compositionally biased region" description="Polar residues" evidence="1">
    <location>
        <begin position="12"/>
        <end position="31"/>
    </location>
</feature>
<feature type="compositionally biased region" description="Polar residues" evidence="1">
    <location>
        <begin position="74"/>
        <end position="89"/>
    </location>
</feature>
<dbReference type="PaxDb" id="121845-A0A3Q0JJR6"/>